<keyword evidence="1 5" id="KW-0489">Methyltransferase</keyword>
<dbReference type="InterPro" id="IPR036388">
    <property type="entry name" value="WH-like_DNA-bd_sf"/>
</dbReference>
<dbReference type="InterPro" id="IPR036390">
    <property type="entry name" value="WH_DNA-bd_sf"/>
</dbReference>
<dbReference type="SUPFAM" id="SSF46785">
    <property type="entry name" value="Winged helix' DNA-binding domain"/>
    <property type="match status" value="1"/>
</dbReference>
<dbReference type="Proteomes" id="UP000799640">
    <property type="component" value="Unassembled WGS sequence"/>
</dbReference>
<evidence type="ECO:0000313" key="5">
    <source>
        <dbReference type="EMBL" id="KAF2399588.1"/>
    </source>
</evidence>
<keyword evidence="3" id="KW-0949">S-adenosyl-L-methionine</keyword>
<dbReference type="PANTHER" id="PTHR43712">
    <property type="entry name" value="PUTATIVE (AFU_ORTHOLOGUE AFUA_4G14580)-RELATED"/>
    <property type="match status" value="1"/>
</dbReference>
<name>A0A6G1HU56_9PEZI</name>
<gene>
    <name evidence="5" type="ORF">EJ06DRAFT_495393</name>
</gene>
<protein>
    <submittedName>
        <fullName evidence="5">S-adenosyl-L-methionine-dependent methyltransferase</fullName>
    </submittedName>
</protein>
<dbReference type="AlphaFoldDB" id="A0A6G1HU56"/>
<feature type="domain" description="O-methyltransferase C-terminal" evidence="4">
    <location>
        <begin position="187"/>
        <end position="393"/>
    </location>
</feature>
<dbReference type="InterPro" id="IPR001077">
    <property type="entry name" value="COMT_C"/>
</dbReference>
<dbReference type="OrthoDB" id="1606438at2759"/>
<keyword evidence="2 5" id="KW-0808">Transferase</keyword>
<evidence type="ECO:0000259" key="4">
    <source>
        <dbReference type="Pfam" id="PF00891"/>
    </source>
</evidence>
<accession>A0A6G1HU56</accession>
<reference evidence="5" key="1">
    <citation type="journal article" date="2020" name="Stud. Mycol.">
        <title>101 Dothideomycetes genomes: a test case for predicting lifestyles and emergence of pathogens.</title>
        <authorList>
            <person name="Haridas S."/>
            <person name="Albert R."/>
            <person name="Binder M."/>
            <person name="Bloem J."/>
            <person name="Labutti K."/>
            <person name="Salamov A."/>
            <person name="Andreopoulos B."/>
            <person name="Baker S."/>
            <person name="Barry K."/>
            <person name="Bills G."/>
            <person name="Bluhm B."/>
            <person name="Cannon C."/>
            <person name="Castanera R."/>
            <person name="Culley D."/>
            <person name="Daum C."/>
            <person name="Ezra D."/>
            <person name="Gonzalez J."/>
            <person name="Henrissat B."/>
            <person name="Kuo A."/>
            <person name="Liang C."/>
            <person name="Lipzen A."/>
            <person name="Lutzoni F."/>
            <person name="Magnuson J."/>
            <person name="Mondo S."/>
            <person name="Nolan M."/>
            <person name="Ohm R."/>
            <person name="Pangilinan J."/>
            <person name="Park H.-J."/>
            <person name="Ramirez L."/>
            <person name="Alfaro M."/>
            <person name="Sun H."/>
            <person name="Tritt A."/>
            <person name="Yoshinaga Y."/>
            <person name="Zwiers L.-H."/>
            <person name="Turgeon B."/>
            <person name="Goodwin S."/>
            <person name="Spatafora J."/>
            <person name="Crous P."/>
            <person name="Grigoriev I."/>
        </authorList>
    </citation>
    <scope>NUCLEOTIDE SEQUENCE</scope>
    <source>
        <strain evidence="5">CBS 262.69</strain>
    </source>
</reference>
<dbReference type="EMBL" id="ML996697">
    <property type="protein sequence ID" value="KAF2399588.1"/>
    <property type="molecule type" value="Genomic_DNA"/>
</dbReference>
<organism evidence="5 6">
    <name type="scientific">Trichodelitschia bisporula</name>
    <dbReference type="NCBI Taxonomy" id="703511"/>
    <lineage>
        <taxon>Eukaryota</taxon>
        <taxon>Fungi</taxon>
        <taxon>Dikarya</taxon>
        <taxon>Ascomycota</taxon>
        <taxon>Pezizomycotina</taxon>
        <taxon>Dothideomycetes</taxon>
        <taxon>Dothideomycetes incertae sedis</taxon>
        <taxon>Phaeotrichales</taxon>
        <taxon>Phaeotrichaceae</taxon>
        <taxon>Trichodelitschia</taxon>
    </lineage>
</organism>
<dbReference type="PROSITE" id="PS51683">
    <property type="entry name" value="SAM_OMT_II"/>
    <property type="match status" value="1"/>
</dbReference>
<dbReference type="GO" id="GO:0008171">
    <property type="term" value="F:O-methyltransferase activity"/>
    <property type="evidence" value="ECO:0007669"/>
    <property type="project" value="InterPro"/>
</dbReference>
<dbReference type="Pfam" id="PF00891">
    <property type="entry name" value="Methyltransf_2"/>
    <property type="match status" value="1"/>
</dbReference>
<dbReference type="PANTHER" id="PTHR43712:SF5">
    <property type="entry name" value="O-METHYLTRANSFERASE ASQN-RELATED"/>
    <property type="match status" value="1"/>
</dbReference>
<evidence type="ECO:0000256" key="3">
    <source>
        <dbReference type="ARBA" id="ARBA00022691"/>
    </source>
</evidence>
<dbReference type="SUPFAM" id="SSF53335">
    <property type="entry name" value="S-adenosyl-L-methionine-dependent methyltransferases"/>
    <property type="match status" value="1"/>
</dbReference>
<evidence type="ECO:0000256" key="1">
    <source>
        <dbReference type="ARBA" id="ARBA00022603"/>
    </source>
</evidence>
<sequence length="467" mass="50267">MSFPPNTAPLFKEITQQVASLTTTLTTALAQPADKPPLDFSTAPPDIITARDDLLEAVRTLNELVLGPADRLRNMATEYSDPATLRWIVHFKIASHVPSSGSIAYPALAAAAAVPVAHLRRILRYAMTNGIFTEPASDHVAHSPLSALLSAPGSVLDTVGHAIQFSYPVSVRMVEMTERWEGDEAKDHTAFNVAFETPLPMFGWLKGAPDHAARFARLMTAINTSPAYDVKHLVGGYEWAGLGGGRVVDVGGSTGHSSVALARAYPALKFEIQDLEYVVEQNKAGVPADVADRITFRAHDFFTPQPSIADVFLLRQILHDWPDEAAVRILRGLVPALERNADARVLVMDQVVPEPGAMPRAKEKLARAVDLIVLSHFNGKQRDLADWKGVVRAADERLVIRRVLRPEGSVFALLEVGLEDGGKAGEVSAGGEAVVPEVPAVDEAELAGTADGDSEAALRAVVDKMDE</sequence>
<dbReference type="InterPro" id="IPR016461">
    <property type="entry name" value="COMT-like"/>
</dbReference>
<dbReference type="InterPro" id="IPR029063">
    <property type="entry name" value="SAM-dependent_MTases_sf"/>
</dbReference>
<proteinExistence type="predicted"/>
<keyword evidence="6" id="KW-1185">Reference proteome</keyword>
<dbReference type="GO" id="GO:0032259">
    <property type="term" value="P:methylation"/>
    <property type="evidence" value="ECO:0007669"/>
    <property type="project" value="UniProtKB-KW"/>
</dbReference>
<evidence type="ECO:0000256" key="2">
    <source>
        <dbReference type="ARBA" id="ARBA00022679"/>
    </source>
</evidence>
<evidence type="ECO:0000313" key="6">
    <source>
        <dbReference type="Proteomes" id="UP000799640"/>
    </source>
</evidence>
<dbReference type="Gene3D" id="3.40.50.150">
    <property type="entry name" value="Vaccinia Virus protein VP39"/>
    <property type="match status" value="1"/>
</dbReference>
<dbReference type="Gene3D" id="1.10.10.10">
    <property type="entry name" value="Winged helix-like DNA-binding domain superfamily/Winged helix DNA-binding domain"/>
    <property type="match status" value="1"/>
</dbReference>